<accession>A0A562TDK2</accession>
<dbReference type="RefSeq" id="WP_145710512.1">
    <property type="nucleotide sequence ID" value="NZ_BAAAFY010000001.1"/>
</dbReference>
<keyword evidence="1" id="KW-0812">Transmembrane</keyword>
<keyword evidence="3" id="KW-1185">Reference proteome</keyword>
<evidence type="ECO:0000313" key="3">
    <source>
        <dbReference type="Proteomes" id="UP000316778"/>
    </source>
</evidence>
<dbReference type="EMBL" id="VLLG01000002">
    <property type="protein sequence ID" value="TWI91358.1"/>
    <property type="molecule type" value="Genomic_DNA"/>
</dbReference>
<protein>
    <submittedName>
        <fullName evidence="2">Uncharacterized protein</fullName>
    </submittedName>
</protein>
<name>A0A562TDK2_CHIJA</name>
<comment type="caution">
    <text evidence="2">The sequence shown here is derived from an EMBL/GenBank/DDBJ whole genome shotgun (WGS) entry which is preliminary data.</text>
</comment>
<reference evidence="2 3" key="1">
    <citation type="journal article" date="2013" name="Stand. Genomic Sci.">
        <title>Genomic Encyclopedia of Type Strains, Phase I: The one thousand microbial genomes (KMG-I) project.</title>
        <authorList>
            <person name="Kyrpides N.C."/>
            <person name="Woyke T."/>
            <person name="Eisen J.A."/>
            <person name="Garrity G."/>
            <person name="Lilburn T.G."/>
            <person name="Beck B.J."/>
            <person name="Whitman W.B."/>
            <person name="Hugenholtz P."/>
            <person name="Klenk H.P."/>
        </authorList>
    </citation>
    <scope>NUCLEOTIDE SEQUENCE [LARGE SCALE GENOMIC DNA]</scope>
    <source>
        <strain evidence="2 3">DSM 13484</strain>
    </source>
</reference>
<evidence type="ECO:0000256" key="1">
    <source>
        <dbReference type="SAM" id="Phobius"/>
    </source>
</evidence>
<feature type="transmembrane region" description="Helical" evidence="1">
    <location>
        <begin position="12"/>
        <end position="36"/>
    </location>
</feature>
<sequence length="63" mass="6969">MRSHMKIGKHAVQSGAVLTGISVGLAIGAGILGWMWKKRHDAQGQHNLFNKRGRRWPQAVPVK</sequence>
<evidence type="ECO:0000313" key="2">
    <source>
        <dbReference type="EMBL" id="TWI91358.1"/>
    </source>
</evidence>
<gene>
    <name evidence="2" type="ORF">LX66_0727</name>
</gene>
<keyword evidence="1" id="KW-0472">Membrane</keyword>
<dbReference type="Proteomes" id="UP000316778">
    <property type="component" value="Unassembled WGS sequence"/>
</dbReference>
<organism evidence="2 3">
    <name type="scientific">Chitinophaga japonensis</name>
    <name type="common">Flexibacter japonensis</name>
    <dbReference type="NCBI Taxonomy" id="104662"/>
    <lineage>
        <taxon>Bacteria</taxon>
        <taxon>Pseudomonadati</taxon>
        <taxon>Bacteroidota</taxon>
        <taxon>Chitinophagia</taxon>
        <taxon>Chitinophagales</taxon>
        <taxon>Chitinophagaceae</taxon>
        <taxon>Chitinophaga</taxon>
    </lineage>
</organism>
<keyword evidence="1" id="KW-1133">Transmembrane helix</keyword>
<dbReference type="AlphaFoldDB" id="A0A562TDK2"/>
<dbReference type="OrthoDB" id="9883541at2"/>
<proteinExistence type="predicted"/>